<proteinExistence type="predicted"/>
<dbReference type="GO" id="GO:0046872">
    <property type="term" value="F:metal ion binding"/>
    <property type="evidence" value="ECO:0007669"/>
    <property type="project" value="UniProtKB-KW"/>
</dbReference>
<dbReference type="Gene3D" id="3.40.225.10">
    <property type="entry name" value="Class II aldolase/adducin N-terminal domain"/>
    <property type="match status" value="1"/>
</dbReference>
<evidence type="ECO:0000256" key="1">
    <source>
        <dbReference type="ARBA" id="ARBA00022723"/>
    </source>
</evidence>
<feature type="domain" description="Class II aldolase/adducin N-terminal" evidence="3">
    <location>
        <begin position="7"/>
        <end position="186"/>
    </location>
</feature>
<keyword evidence="5" id="KW-1185">Reference proteome</keyword>
<accession>A0A6N7X8W0</accession>
<reference evidence="4 5" key="1">
    <citation type="submission" date="2019-08" db="EMBL/GenBank/DDBJ databases">
        <title>In-depth cultivation of the pig gut microbiome towards novel bacterial diversity and tailored functional studies.</title>
        <authorList>
            <person name="Wylensek D."/>
            <person name="Hitch T.C.A."/>
            <person name="Clavel T."/>
        </authorList>
    </citation>
    <scope>NUCLEOTIDE SEQUENCE [LARGE SCALE GENOMIC DNA]</scope>
    <source>
        <strain evidence="4 5">CA-Schmier-601-WT-1</strain>
    </source>
</reference>
<gene>
    <name evidence="4" type="ORF">FYJ68_02450</name>
</gene>
<comment type="caution">
    <text evidence="4">The sequence shown here is derived from an EMBL/GenBank/DDBJ whole genome shotgun (WGS) entry which is preliminary data.</text>
</comment>
<dbReference type="SUPFAM" id="SSF53639">
    <property type="entry name" value="AraD/HMP-PK domain-like"/>
    <property type="match status" value="1"/>
</dbReference>
<evidence type="ECO:0000259" key="3">
    <source>
        <dbReference type="SMART" id="SM01007"/>
    </source>
</evidence>
<dbReference type="Pfam" id="PF00596">
    <property type="entry name" value="Aldolase_II"/>
    <property type="match status" value="1"/>
</dbReference>
<keyword evidence="1" id="KW-0479">Metal-binding</keyword>
<evidence type="ECO:0000256" key="2">
    <source>
        <dbReference type="ARBA" id="ARBA00023239"/>
    </source>
</evidence>
<dbReference type="RefSeq" id="WP_154433702.1">
    <property type="nucleotide sequence ID" value="NZ_VUNC01000001.1"/>
</dbReference>
<sequence>MHEDVRDDICKVGRLLYDRGYVASNDGNVSVRVGANEVVVTPSGVSKGRMTPDMLVRCDLDGNVLPDDESGRFPSSEVKMHLAVYRERPDVRAVVHAHPVFATAFAICRRELSEPYLPELILNFGRIPVTDFAMLSTDEVPRSILPFVHDYNGVLLANHGAVAWGGGVWKAFDLMETIEHSAKVYKVVHDLGGGVELDPDQVSRLQGMHDFYRRRASARNDASGSEGRS</sequence>
<dbReference type="PANTHER" id="PTHR22789">
    <property type="entry name" value="FUCULOSE PHOSPHATE ALDOLASE"/>
    <property type="match status" value="1"/>
</dbReference>
<dbReference type="InterPro" id="IPR050197">
    <property type="entry name" value="Aldolase_class_II_sugar_metab"/>
</dbReference>
<organism evidence="4 5">
    <name type="scientific">Olsenella porci</name>
    <dbReference type="NCBI Taxonomy" id="2652279"/>
    <lineage>
        <taxon>Bacteria</taxon>
        <taxon>Bacillati</taxon>
        <taxon>Actinomycetota</taxon>
        <taxon>Coriobacteriia</taxon>
        <taxon>Coriobacteriales</taxon>
        <taxon>Atopobiaceae</taxon>
        <taxon>Olsenella</taxon>
    </lineage>
</organism>
<dbReference type="EMBL" id="VUNC01000001">
    <property type="protein sequence ID" value="MST71972.1"/>
    <property type="molecule type" value="Genomic_DNA"/>
</dbReference>
<dbReference type="PANTHER" id="PTHR22789:SF0">
    <property type="entry name" value="3-OXO-TETRONATE 4-PHOSPHATE DECARBOXYLASE-RELATED"/>
    <property type="match status" value="1"/>
</dbReference>
<dbReference type="GO" id="GO:0005829">
    <property type="term" value="C:cytosol"/>
    <property type="evidence" value="ECO:0007669"/>
    <property type="project" value="TreeGrafter"/>
</dbReference>
<keyword evidence="2" id="KW-0456">Lyase</keyword>
<dbReference type="InterPro" id="IPR036409">
    <property type="entry name" value="Aldolase_II/adducin_N_sf"/>
</dbReference>
<dbReference type="Proteomes" id="UP000469325">
    <property type="component" value="Unassembled WGS sequence"/>
</dbReference>
<evidence type="ECO:0000313" key="5">
    <source>
        <dbReference type="Proteomes" id="UP000469325"/>
    </source>
</evidence>
<name>A0A6N7X8W0_9ACTN</name>
<dbReference type="InterPro" id="IPR001303">
    <property type="entry name" value="Aldolase_II/adducin_N"/>
</dbReference>
<dbReference type="GO" id="GO:0016832">
    <property type="term" value="F:aldehyde-lyase activity"/>
    <property type="evidence" value="ECO:0007669"/>
    <property type="project" value="TreeGrafter"/>
</dbReference>
<protein>
    <submittedName>
        <fullName evidence="4">Class II aldolase/adducin family protein</fullName>
    </submittedName>
</protein>
<dbReference type="GO" id="GO:0019323">
    <property type="term" value="P:pentose catabolic process"/>
    <property type="evidence" value="ECO:0007669"/>
    <property type="project" value="TreeGrafter"/>
</dbReference>
<dbReference type="AlphaFoldDB" id="A0A6N7X8W0"/>
<dbReference type="SMART" id="SM01007">
    <property type="entry name" value="Aldolase_II"/>
    <property type="match status" value="1"/>
</dbReference>
<evidence type="ECO:0000313" key="4">
    <source>
        <dbReference type="EMBL" id="MST71972.1"/>
    </source>
</evidence>